<organism evidence="1">
    <name type="scientific">Arundo donax</name>
    <name type="common">Giant reed</name>
    <name type="synonym">Donax arundinaceus</name>
    <dbReference type="NCBI Taxonomy" id="35708"/>
    <lineage>
        <taxon>Eukaryota</taxon>
        <taxon>Viridiplantae</taxon>
        <taxon>Streptophyta</taxon>
        <taxon>Embryophyta</taxon>
        <taxon>Tracheophyta</taxon>
        <taxon>Spermatophyta</taxon>
        <taxon>Magnoliopsida</taxon>
        <taxon>Liliopsida</taxon>
        <taxon>Poales</taxon>
        <taxon>Poaceae</taxon>
        <taxon>PACMAD clade</taxon>
        <taxon>Arundinoideae</taxon>
        <taxon>Arundineae</taxon>
        <taxon>Arundo</taxon>
    </lineage>
</organism>
<protein>
    <submittedName>
        <fullName evidence="1">Uncharacterized protein</fullName>
    </submittedName>
</protein>
<dbReference type="EMBL" id="GBRH01198115">
    <property type="protein sequence ID" value="JAD99780.1"/>
    <property type="molecule type" value="Transcribed_RNA"/>
</dbReference>
<dbReference type="AlphaFoldDB" id="A0A0A9EPH9"/>
<reference evidence="1" key="2">
    <citation type="journal article" date="2015" name="Data Brief">
        <title>Shoot transcriptome of the giant reed, Arundo donax.</title>
        <authorList>
            <person name="Barrero R.A."/>
            <person name="Guerrero F.D."/>
            <person name="Moolhuijzen P."/>
            <person name="Goolsby J.A."/>
            <person name="Tidwell J."/>
            <person name="Bellgard S.E."/>
            <person name="Bellgard M.I."/>
        </authorList>
    </citation>
    <scope>NUCLEOTIDE SEQUENCE</scope>
    <source>
        <tissue evidence="1">Shoot tissue taken approximately 20 cm above the soil surface</tissue>
    </source>
</reference>
<proteinExistence type="predicted"/>
<evidence type="ECO:0000313" key="1">
    <source>
        <dbReference type="EMBL" id="JAD99780.1"/>
    </source>
</evidence>
<name>A0A0A9EPH9_ARUDO</name>
<sequence length="52" mass="6070">MQIWKAAAERLNNLVLMCPELKGKLHLPHYAPKHWQINLCGWFPCSCLISYC</sequence>
<accession>A0A0A9EPH9</accession>
<reference evidence="1" key="1">
    <citation type="submission" date="2014-09" db="EMBL/GenBank/DDBJ databases">
        <authorList>
            <person name="Magalhaes I.L.F."/>
            <person name="Oliveira U."/>
            <person name="Santos F.R."/>
            <person name="Vidigal T.H.D.A."/>
            <person name="Brescovit A.D."/>
            <person name="Santos A.J."/>
        </authorList>
    </citation>
    <scope>NUCLEOTIDE SEQUENCE</scope>
    <source>
        <tissue evidence="1">Shoot tissue taken approximately 20 cm above the soil surface</tissue>
    </source>
</reference>